<evidence type="ECO:0000256" key="4">
    <source>
        <dbReference type="ARBA" id="ARBA00022692"/>
    </source>
</evidence>
<keyword evidence="6 12" id="KW-0472">Membrane</keyword>
<dbReference type="InterPro" id="IPR027304">
    <property type="entry name" value="Trigger_fact/SurA_dom_sf"/>
</dbReference>
<organism evidence="14 15">
    <name type="scientific">Candidatus Lambdaproteobacteria bacterium RIFOXYD2_FULL_56_26</name>
    <dbReference type="NCBI Taxonomy" id="1817773"/>
    <lineage>
        <taxon>Bacteria</taxon>
        <taxon>Pseudomonadati</taxon>
        <taxon>Pseudomonadota</taxon>
        <taxon>Candidatus Lambdaproteobacteria</taxon>
    </lineage>
</organism>
<keyword evidence="3" id="KW-0997">Cell inner membrane</keyword>
<feature type="domain" description="PpiC" evidence="13">
    <location>
        <begin position="264"/>
        <end position="367"/>
    </location>
</feature>
<dbReference type="AlphaFoldDB" id="A0A1F6GMT8"/>
<keyword evidence="4 12" id="KW-0812">Transmembrane</keyword>
<evidence type="ECO:0000256" key="2">
    <source>
        <dbReference type="ARBA" id="ARBA00022475"/>
    </source>
</evidence>
<comment type="similarity">
    <text evidence="8">Belongs to the PpiD chaperone family.</text>
</comment>
<gene>
    <name evidence="14" type="ORF">A2557_12530</name>
</gene>
<dbReference type="Gene3D" id="3.10.50.40">
    <property type="match status" value="2"/>
</dbReference>
<evidence type="ECO:0000256" key="12">
    <source>
        <dbReference type="SAM" id="Phobius"/>
    </source>
</evidence>
<evidence type="ECO:0000256" key="7">
    <source>
        <dbReference type="ARBA" id="ARBA00023186"/>
    </source>
</evidence>
<evidence type="ECO:0000256" key="5">
    <source>
        <dbReference type="ARBA" id="ARBA00022989"/>
    </source>
</evidence>
<dbReference type="InterPro" id="IPR052029">
    <property type="entry name" value="PpiD_chaperone"/>
</dbReference>
<evidence type="ECO:0000256" key="8">
    <source>
        <dbReference type="ARBA" id="ARBA00038408"/>
    </source>
</evidence>
<evidence type="ECO:0000256" key="10">
    <source>
        <dbReference type="ARBA" id="ARBA00042775"/>
    </source>
</evidence>
<dbReference type="PROSITE" id="PS01096">
    <property type="entry name" value="PPIC_PPIASE_1"/>
    <property type="match status" value="1"/>
</dbReference>
<dbReference type="Gene3D" id="1.10.4030.10">
    <property type="entry name" value="Porin chaperone SurA, peptide-binding domain"/>
    <property type="match status" value="1"/>
</dbReference>
<evidence type="ECO:0000256" key="6">
    <source>
        <dbReference type="ARBA" id="ARBA00023136"/>
    </source>
</evidence>
<sequence length="636" mass="70994">MLSLIRNNVQSFFVKSVISIVALVMLFFGIDSYQNQGVNVLATVGQNEIKLDAFQRALERATEQVRRMYGPNADKLIGMMDLKSQVFSRLVNDALLVETAREQGLAVTDKELAQTLNEIPEFQTDGRFDPKKYQTFLTQIRQSSGAFEDEFRKSLLASKLLALVGQTHLISRSYVGDIYSRNETKLEAELLELSPQDFLSPVKLEPKEIQAYYDQNQAKFQAPARSVVRYFTLAEGDLKEALSIPEKAVELYYKKNKDTEFTKKPSYHARHLLLKVPQDGNVAGTEAARAQAMELYSKLKASPQSFGELAQKFSQDPGSAQKGGDLGWVEEGQLVPIFDREMAQLSPGEVSAPFLSSFGYHIARLEGKKAAQVLGLEEVKGQIEATLMAQKSERRLKNWQAKAQERLATESLETLAKEEHKELTKSPAFDGQSRLPDLGDLTDLSAELEKKPVGTKGVTTLAGRVMAYELLEKIPPQAKPFGEVKTEVELYATQAKEQELVTAKLAHLEGQIKSPADFAALAKSLKQPPKALSFFYKDRKVEGVQMGREFQTQVYGLNPGQVRLVTGQNRNYVVRLVAKTPGSLAGEPKDLLDLERELNEQKSQILVSGLIDQKRKNAKVSYNDKLLKTLEIKRGA</sequence>
<keyword evidence="7" id="KW-0143">Chaperone</keyword>
<dbReference type="Pfam" id="PF13624">
    <property type="entry name" value="SurA_N_3"/>
    <property type="match status" value="1"/>
</dbReference>
<evidence type="ECO:0000313" key="14">
    <source>
        <dbReference type="EMBL" id="OGG99419.1"/>
    </source>
</evidence>
<dbReference type="PANTHER" id="PTHR47529:SF1">
    <property type="entry name" value="PERIPLASMIC CHAPERONE PPID"/>
    <property type="match status" value="1"/>
</dbReference>
<dbReference type="PROSITE" id="PS50198">
    <property type="entry name" value="PPIC_PPIASE_2"/>
    <property type="match status" value="1"/>
</dbReference>
<dbReference type="Pfam" id="PF00639">
    <property type="entry name" value="Rotamase"/>
    <property type="match status" value="1"/>
</dbReference>
<evidence type="ECO:0000256" key="9">
    <source>
        <dbReference type="ARBA" id="ARBA00040743"/>
    </source>
</evidence>
<dbReference type="InterPro" id="IPR023058">
    <property type="entry name" value="PPIase_PpiC_CS"/>
</dbReference>
<evidence type="ECO:0000256" key="11">
    <source>
        <dbReference type="PROSITE-ProRule" id="PRU00278"/>
    </source>
</evidence>
<dbReference type="Proteomes" id="UP000177583">
    <property type="component" value="Unassembled WGS sequence"/>
</dbReference>
<evidence type="ECO:0000256" key="1">
    <source>
        <dbReference type="ARBA" id="ARBA00004382"/>
    </source>
</evidence>
<evidence type="ECO:0000259" key="13">
    <source>
        <dbReference type="PROSITE" id="PS50198"/>
    </source>
</evidence>
<keyword evidence="11" id="KW-0413">Isomerase</keyword>
<feature type="transmembrane region" description="Helical" evidence="12">
    <location>
        <begin position="12"/>
        <end position="30"/>
    </location>
</feature>
<dbReference type="GO" id="GO:0005886">
    <property type="term" value="C:plasma membrane"/>
    <property type="evidence" value="ECO:0007669"/>
    <property type="project" value="UniProtKB-SubCell"/>
</dbReference>
<protein>
    <recommendedName>
        <fullName evidence="9">Periplasmic chaperone PpiD</fullName>
    </recommendedName>
    <alternativeName>
        <fullName evidence="10">Periplasmic folding chaperone</fullName>
    </alternativeName>
</protein>
<dbReference type="InterPro" id="IPR000297">
    <property type="entry name" value="PPIase_PpiC"/>
</dbReference>
<dbReference type="EMBL" id="MFNF01000057">
    <property type="protein sequence ID" value="OGG99419.1"/>
    <property type="molecule type" value="Genomic_DNA"/>
</dbReference>
<dbReference type="PANTHER" id="PTHR47529">
    <property type="entry name" value="PEPTIDYL-PROLYL CIS-TRANS ISOMERASE D"/>
    <property type="match status" value="1"/>
</dbReference>
<evidence type="ECO:0000313" key="15">
    <source>
        <dbReference type="Proteomes" id="UP000177583"/>
    </source>
</evidence>
<proteinExistence type="inferred from homology"/>
<dbReference type="SUPFAM" id="SSF54534">
    <property type="entry name" value="FKBP-like"/>
    <property type="match status" value="1"/>
</dbReference>
<comment type="caution">
    <text evidence="14">The sequence shown here is derived from an EMBL/GenBank/DDBJ whole genome shotgun (WGS) entry which is preliminary data.</text>
</comment>
<keyword evidence="5 12" id="KW-1133">Transmembrane helix</keyword>
<evidence type="ECO:0000256" key="3">
    <source>
        <dbReference type="ARBA" id="ARBA00022519"/>
    </source>
</evidence>
<dbReference type="InterPro" id="IPR046357">
    <property type="entry name" value="PPIase_dom_sf"/>
</dbReference>
<keyword evidence="11" id="KW-0697">Rotamase</keyword>
<name>A0A1F6GMT8_9PROT</name>
<accession>A0A1F6GMT8</accession>
<dbReference type="GO" id="GO:0003755">
    <property type="term" value="F:peptidyl-prolyl cis-trans isomerase activity"/>
    <property type="evidence" value="ECO:0007669"/>
    <property type="project" value="UniProtKB-KW"/>
</dbReference>
<reference evidence="14 15" key="1">
    <citation type="journal article" date="2016" name="Nat. Commun.">
        <title>Thousands of microbial genomes shed light on interconnected biogeochemical processes in an aquifer system.</title>
        <authorList>
            <person name="Anantharaman K."/>
            <person name="Brown C.T."/>
            <person name="Hug L.A."/>
            <person name="Sharon I."/>
            <person name="Castelle C.J."/>
            <person name="Probst A.J."/>
            <person name="Thomas B.C."/>
            <person name="Singh A."/>
            <person name="Wilkins M.J."/>
            <person name="Karaoz U."/>
            <person name="Brodie E.L."/>
            <person name="Williams K.H."/>
            <person name="Hubbard S.S."/>
            <person name="Banfield J.F."/>
        </authorList>
    </citation>
    <scope>NUCLEOTIDE SEQUENCE [LARGE SCALE GENOMIC DNA]</scope>
</reference>
<comment type="subcellular location">
    <subcellularLocation>
        <location evidence="1">Cell inner membrane</location>
        <topology evidence="1">Single-pass type II membrane protein</topology>
        <orientation evidence="1">Periplasmic side</orientation>
    </subcellularLocation>
</comment>
<keyword evidence="2" id="KW-1003">Cell membrane</keyword>
<dbReference type="SUPFAM" id="SSF109998">
    <property type="entry name" value="Triger factor/SurA peptide-binding domain-like"/>
    <property type="match status" value="1"/>
</dbReference>